<proteinExistence type="predicted"/>
<feature type="compositionally biased region" description="Polar residues" evidence="1">
    <location>
        <begin position="1"/>
        <end position="11"/>
    </location>
</feature>
<evidence type="ECO:0000256" key="1">
    <source>
        <dbReference type="SAM" id="MobiDB-lite"/>
    </source>
</evidence>
<feature type="compositionally biased region" description="Low complexity" evidence="1">
    <location>
        <begin position="275"/>
        <end position="305"/>
    </location>
</feature>
<feature type="region of interest" description="Disordered" evidence="1">
    <location>
        <begin position="231"/>
        <end position="309"/>
    </location>
</feature>
<dbReference type="OrthoDB" id="354769at2759"/>
<dbReference type="EMBL" id="AACS02000001">
    <property type="protein sequence ID" value="EAU92271.2"/>
    <property type="molecule type" value="Genomic_DNA"/>
</dbReference>
<feature type="compositionally biased region" description="Polar residues" evidence="1">
    <location>
        <begin position="61"/>
        <end position="79"/>
    </location>
</feature>
<reference evidence="2 3" key="1">
    <citation type="journal article" date="2010" name="Proc. Natl. Acad. Sci. U.S.A.">
        <title>Insights into evolution of multicellular fungi from the assembled chromosomes of the mushroom Coprinopsis cinerea (Coprinus cinereus).</title>
        <authorList>
            <person name="Stajich J.E."/>
            <person name="Wilke S.K."/>
            <person name="Ahren D."/>
            <person name="Au C.H."/>
            <person name="Birren B.W."/>
            <person name="Borodovsky M."/>
            <person name="Burns C."/>
            <person name="Canback B."/>
            <person name="Casselton L.A."/>
            <person name="Cheng C.K."/>
            <person name="Deng J."/>
            <person name="Dietrich F.S."/>
            <person name="Fargo D.C."/>
            <person name="Farman M.L."/>
            <person name="Gathman A.C."/>
            <person name="Goldberg J."/>
            <person name="Guigo R."/>
            <person name="Hoegger P.J."/>
            <person name="Hooker J.B."/>
            <person name="Huggins A."/>
            <person name="James T.Y."/>
            <person name="Kamada T."/>
            <person name="Kilaru S."/>
            <person name="Kodira C."/>
            <person name="Kues U."/>
            <person name="Kupfer D."/>
            <person name="Kwan H.S."/>
            <person name="Lomsadze A."/>
            <person name="Li W."/>
            <person name="Lilly W.W."/>
            <person name="Ma L.J."/>
            <person name="Mackey A.J."/>
            <person name="Manning G."/>
            <person name="Martin F."/>
            <person name="Muraguchi H."/>
            <person name="Natvig D.O."/>
            <person name="Palmerini H."/>
            <person name="Ramesh M.A."/>
            <person name="Rehmeyer C.J."/>
            <person name="Roe B.A."/>
            <person name="Shenoy N."/>
            <person name="Stanke M."/>
            <person name="Ter-Hovhannisyan V."/>
            <person name="Tunlid A."/>
            <person name="Velagapudi R."/>
            <person name="Vision T.J."/>
            <person name="Zeng Q."/>
            <person name="Zolan M.E."/>
            <person name="Pukkila P.J."/>
        </authorList>
    </citation>
    <scope>NUCLEOTIDE SEQUENCE [LARGE SCALE GENOMIC DNA]</scope>
    <source>
        <strain evidence="3">Okayama-7 / 130 / ATCC MYA-4618 / FGSC 9003</strain>
    </source>
</reference>
<protein>
    <submittedName>
        <fullName evidence="2">Uncharacterized protein</fullName>
    </submittedName>
</protein>
<dbReference type="VEuPathDB" id="FungiDB:CC1G_00490"/>
<evidence type="ECO:0000313" key="2">
    <source>
        <dbReference type="EMBL" id="EAU92271.2"/>
    </source>
</evidence>
<feature type="compositionally biased region" description="Acidic residues" evidence="1">
    <location>
        <begin position="727"/>
        <end position="742"/>
    </location>
</feature>
<feature type="compositionally biased region" description="Basic and acidic residues" evidence="1">
    <location>
        <begin position="1061"/>
        <end position="1072"/>
    </location>
</feature>
<feature type="compositionally biased region" description="Basic and acidic residues" evidence="1">
    <location>
        <begin position="969"/>
        <end position="979"/>
    </location>
</feature>
<feature type="region of interest" description="Disordered" evidence="1">
    <location>
        <begin position="637"/>
        <end position="660"/>
    </location>
</feature>
<gene>
    <name evidence="2" type="ORF">CC1G_00490</name>
</gene>
<accession>A8N366</accession>
<feature type="compositionally biased region" description="Low complexity" evidence="1">
    <location>
        <begin position="128"/>
        <end position="147"/>
    </location>
</feature>
<dbReference type="GeneID" id="6005739"/>
<evidence type="ECO:0000313" key="3">
    <source>
        <dbReference type="Proteomes" id="UP000001861"/>
    </source>
</evidence>
<feature type="region of interest" description="Disordered" evidence="1">
    <location>
        <begin position="918"/>
        <end position="999"/>
    </location>
</feature>
<feature type="region of interest" description="Disordered" evidence="1">
    <location>
        <begin position="1"/>
        <end position="28"/>
    </location>
</feature>
<feature type="region of interest" description="Disordered" evidence="1">
    <location>
        <begin position="688"/>
        <end position="779"/>
    </location>
</feature>
<feature type="compositionally biased region" description="Low complexity" evidence="1">
    <location>
        <begin position="532"/>
        <end position="550"/>
    </location>
</feature>
<dbReference type="InParanoid" id="A8N366"/>
<feature type="compositionally biased region" description="Acidic residues" evidence="1">
    <location>
        <begin position="458"/>
        <end position="472"/>
    </location>
</feature>
<feature type="region of interest" description="Disordered" evidence="1">
    <location>
        <begin position="397"/>
        <end position="430"/>
    </location>
</feature>
<feature type="region of interest" description="Disordered" evidence="1">
    <location>
        <begin position="1030"/>
        <end position="1079"/>
    </location>
</feature>
<keyword evidence="3" id="KW-1185">Reference proteome</keyword>
<dbReference type="RefSeq" id="XP_001829311.2">
    <property type="nucleotide sequence ID" value="XM_001829259.2"/>
</dbReference>
<feature type="region of interest" description="Disordered" evidence="1">
    <location>
        <begin position="801"/>
        <end position="844"/>
    </location>
</feature>
<comment type="caution">
    <text evidence="2">The sequence shown here is derived from an EMBL/GenBank/DDBJ whole genome shotgun (WGS) entry which is preliminary data.</text>
</comment>
<dbReference type="HOGENOM" id="CLU_274403_0_0_1"/>
<feature type="region of interest" description="Disordered" evidence="1">
    <location>
        <begin position="449"/>
        <end position="473"/>
    </location>
</feature>
<name>A8N366_COPC7</name>
<dbReference type="OMA" id="SHAYEEQ"/>
<feature type="region of interest" description="Disordered" evidence="1">
    <location>
        <begin position="43"/>
        <end position="206"/>
    </location>
</feature>
<dbReference type="eggNOG" id="ENOG502SJQ3">
    <property type="taxonomic scope" value="Eukaryota"/>
</dbReference>
<feature type="compositionally biased region" description="Polar residues" evidence="1">
    <location>
        <begin position="644"/>
        <end position="654"/>
    </location>
</feature>
<dbReference type="KEGG" id="cci:CC1G_00490"/>
<sequence>MSQSVAATRSFGSLLETRQREDTIPRHLTLATGKLERLLEYENAPRSAGGSPRGGGGISPALNSARYSDFFSSSNSAQASPIDAFATFDPIPEETHHQESQMISLPPPPRRAVRRKRPPPVPAELEGEGSPTTTTPKSSTGSEGTPPNGSTGEAAAAPTETRKEAAEGVGEGDGTAESASMLSRVADDSSTSLLTVDNREIKTEPSFEELVVRRKTFSLDRPRIIPTVDIPPLLSIPTVPTPITERSEHSQSSSEHASRRRLPVDDRSPPPPTPVVIQPLSNDGQTAASPPGAVVVAASSAPASPTIMPKFASLPSKIEKLLPTRRNPFYPSSDSSPTLPPPRASAPIVENKTVLKGPSIVRKAKGVAKSKLTKARDIRDVEFRADIQPWRKRPLLSSHTHTKSLSRSSAGSCDSDTTYNPPSTIDFSPEHRISISSTIYPDDASYIHIPHSHHNERDEDSYDDNDNDDDDYYDQRHDILQEIQSEQVIDPDNYQLMSILSGSRVVPQPPQQQQQPIQAKPPLPTTPKPIFSRRALSPQSSSPSQSPVAPSLVFEGYETSNGDLPPTTNWLAQEERADLIRKSRKLARVFGRTPGPDVMAYQDCSRTAQILAGKHRHQRTPLSFSNDLDAASSGLRRRRASAWPSPTESHFSLSSRRHSAPLSPDDISFLNVSSPLYEASMSQVASQFRNESAAQSPESQANSVGIVVTKETGASSSPRTSFIDLYGSDEEQDHHDDDDDEISVLGESSITKKSKSRPESILSENMTPEEQAEEERRRKREKLAKLHRYLGSRVPANLVLGVHDPESNLPPASSPERRRSMKISSSEAEDSIGKKAWLRRRQSSSAALPPTWLDELERRKEELDTKEKALNVRRAQKMEKVFGVAPPQTLYHTRHSPSPSLPYVTPKAIASLNLPSLKPSSEPVLFTRNPNQPSYQKTKGKKNNRPGTAESSKALLPKGRRSSSVGFDEISHNHTRSSDAFHPGLLGPGSYHTNNQHGSDVYNHYQHSIHSLNDILDRDDRESLLELHNYINGEGDSPDGLRDDGSPLEDLSNRSIRSRRHSDASIKTERRRSLPTRSSNASLNSEISLVVAASPSKPDITDFQLRRRRAAKLTQFFGVHYRELISDVLDSLENGLEHERKRGTLQAEELEDLAQRLRELRVKREGLN</sequence>
<feature type="region of interest" description="Disordered" evidence="1">
    <location>
        <begin position="505"/>
        <end position="550"/>
    </location>
</feature>
<feature type="compositionally biased region" description="Polar residues" evidence="1">
    <location>
        <begin position="688"/>
        <end position="703"/>
    </location>
</feature>
<organism evidence="2 3">
    <name type="scientific">Coprinopsis cinerea (strain Okayama-7 / 130 / ATCC MYA-4618 / FGSC 9003)</name>
    <name type="common">Inky cap fungus</name>
    <name type="synonym">Hormographiella aspergillata</name>
    <dbReference type="NCBI Taxonomy" id="240176"/>
    <lineage>
        <taxon>Eukaryota</taxon>
        <taxon>Fungi</taxon>
        <taxon>Dikarya</taxon>
        <taxon>Basidiomycota</taxon>
        <taxon>Agaricomycotina</taxon>
        <taxon>Agaricomycetes</taxon>
        <taxon>Agaricomycetidae</taxon>
        <taxon>Agaricales</taxon>
        <taxon>Agaricineae</taxon>
        <taxon>Psathyrellaceae</taxon>
        <taxon>Coprinopsis</taxon>
    </lineage>
</organism>
<feature type="region of interest" description="Disordered" evidence="1">
    <location>
        <begin position="323"/>
        <end position="351"/>
    </location>
</feature>
<dbReference type="AlphaFoldDB" id="A8N366"/>
<feature type="compositionally biased region" description="Polar residues" evidence="1">
    <location>
        <begin position="410"/>
        <end position="426"/>
    </location>
</feature>
<feature type="compositionally biased region" description="Polar residues" evidence="1">
    <location>
        <begin position="928"/>
        <end position="937"/>
    </location>
</feature>
<dbReference type="Proteomes" id="UP000001861">
    <property type="component" value="Unassembled WGS sequence"/>
</dbReference>